<dbReference type="InterPro" id="IPR043854">
    <property type="entry name" value="DUF5816"/>
</dbReference>
<sequence>MNVREATQDDVPGIRRVAGASLEATYADQLGDDIVETAAEEWYETDRLDSRLADDDVVYLVAVDDEEVVAFSESELDVRQPEDGSRPEEPAAREGVAAIQWLHVHPDHRNRGLGRRLLERTETELLEAGANRVEGRVLAANREGNEFYQAHGYARTGQRTLEIGGESETEHLYVNLPEGSAAELTEELSVDDGTVFVAYDERERGSEAPFYATYRTEARENRYGFYCANCGSVDNSMDTMGRVECNDCGNRRKATRWDSAYL</sequence>
<reference evidence="4 5" key="1">
    <citation type="submission" date="2019-12" db="EMBL/GenBank/DDBJ databases">
        <title>Isolation and characterization of three novel carbon monoxide-oxidizing members of Halobacteria from salione crusts and soils.</title>
        <authorList>
            <person name="Myers M.R."/>
            <person name="King G.M."/>
        </authorList>
    </citation>
    <scope>NUCLEOTIDE SEQUENCE [LARGE SCALE GENOMIC DNA]</scope>
    <source>
        <strain evidence="4 5">PCN9</strain>
    </source>
</reference>
<evidence type="ECO:0000313" key="4">
    <source>
        <dbReference type="EMBL" id="MXR21998.1"/>
    </source>
</evidence>
<dbReference type="OrthoDB" id="156446at2157"/>
<keyword evidence="5" id="KW-1185">Reference proteome</keyword>
<dbReference type="EMBL" id="WUUU01000183">
    <property type="protein sequence ID" value="MXR21998.1"/>
    <property type="molecule type" value="Genomic_DNA"/>
</dbReference>
<proteinExistence type="predicted"/>
<gene>
    <name evidence="4" type="ORF">GRX66_15840</name>
</gene>
<dbReference type="CDD" id="cd04301">
    <property type="entry name" value="NAT_SF"/>
    <property type="match status" value="1"/>
</dbReference>
<feature type="domain" description="N-acetyltransferase" evidence="3">
    <location>
        <begin position="1"/>
        <end position="179"/>
    </location>
</feature>
<dbReference type="GO" id="GO:0016747">
    <property type="term" value="F:acyltransferase activity, transferring groups other than amino-acyl groups"/>
    <property type="evidence" value="ECO:0007669"/>
    <property type="project" value="InterPro"/>
</dbReference>
<protein>
    <submittedName>
        <fullName evidence="4">GNAT family N-acetyltransferase</fullName>
    </submittedName>
</protein>
<accession>A0A6B0SJX1</accession>
<organism evidence="4 5">
    <name type="scientific">Halobacterium bonnevillei</name>
    <dbReference type="NCBI Taxonomy" id="2692200"/>
    <lineage>
        <taxon>Archaea</taxon>
        <taxon>Methanobacteriati</taxon>
        <taxon>Methanobacteriota</taxon>
        <taxon>Stenosarchaea group</taxon>
        <taxon>Halobacteria</taxon>
        <taxon>Halobacteriales</taxon>
        <taxon>Halobacteriaceae</taxon>
        <taxon>Halobacterium</taxon>
    </lineage>
</organism>
<dbReference type="InterPro" id="IPR016181">
    <property type="entry name" value="Acyl_CoA_acyltransferase"/>
</dbReference>
<comment type="caution">
    <text evidence="4">The sequence shown here is derived from an EMBL/GenBank/DDBJ whole genome shotgun (WGS) entry which is preliminary data.</text>
</comment>
<dbReference type="SUPFAM" id="SSF55729">
    <property type="entry name" value="Acyl-CoA N-acyltransferases (Nat)"/>
    <property type="match status" value="1"/>
</dbReference>
<keyword evidence="1 4" id="KW-0808">Transferase</keyword>
<evidence type="ECO:0000256" key="1">
    <source>
        <dbReference type="ARBA" id="ARBA00022679"/>
    </source>
</evidence>
<dbReference type="Pfam" id="PF00583">
    <property type="entry name" value="Acetyltransf_1"/>
    <property type="match status" value="1"/>
</dbReference>
<dbReference type="Pfam" id="PF19133">
    <property type="entry name" value="DUF5816"/>
    <property type="match status" value="1"/>
</dbReference>
<evidence type="ECO:0000313" key="5">
    <source>
        <dbReference type="Proteomes" id="UP000471521"/>
    </source>
</evidence>
<evidence type="ECO:0000259" key="3">
    <source>
        <dbReference type="PROSITE" id="PS51186"/>
    </source>
</evidence>
<dbReference type="PROSITE" id="PS51186">
    <property type="entry name" value="GNAT"/>
    <property type="match status" value="1"/>
</dbReference>
<dbReference type="Gene3D" id="3.40.630.30">
    <property type="match status" value="1"/>
</dbReference>
<dbReference type="InterPro" id="IPR000182">
    <property type="entry name" value="GNAT_dom"/>
</dbReference>
<dbReference type="Proteomes" id="UP000471521">
    <property type="component" value="Unassembled WGS sequence"/>
</dbReference>
<keyword evidence="2" id="KW-0012">Acyltransferase</keyword>
<evidence type="ECO:0000256" key="2">
    <source>
        <dbReference type="ARBA" id="ARBA00023315"/>
    </source>
</evidence>
<name>A0A6B0SJX1_9EURY</name>
<dbReference type="InterPro" id="IPR050832">
    <property type="entry name" value="Bact_Acetyltransf"/>
</dbReference>
<dbReference type="PANTHER" id="PTHR43877">
    <property type="entry name" value="AMINOALKYLPHOSPHONATE N-ACETYLTRANSFERASE-RELATED-RELATED"/>
    <property type="match status" value="1"/>
</dbReference>
<dbReference type="AlphaFoldDB" id="A0A6B0SJX1"/>
<dbReference type="PANTHER" id="PTHR43877:SF1">
    <property type="entry name" value="ACETYLTRANSFERASE"/>
    <property type="match status" value="1"/>
</dbReference>
<dbReference type="RefSeq" id="WP_159527399.1">
    <property type="nucleotide sequence ID" value="NZ_WUUU01000183.1"/>
</dbReference>